<dbReference type="InterPro" id="IPR001293">
    <property type="entry name" value="Znf_TRAF"/>
</dbReference>
<feature type="domain" description="TRAF-type" evidence="6">
    <location>
        <begin position="185"/>
        <end position="234"/>
    </location>
</feature>
<dbReference type="Pfam" id="PF02176">
    <property type="entry name" value="zf-TRAF"/>
    <property type="match status" value="2"/>
</dbReference>
<keyword evidence="10" id="KW-1185">Reference proteome</keyword>
<feature type="domain" description="RING-type" evidence="5">
    <location>
        <begin position="102"/>
        <end position="142"/>
    </location>
</feature>
<dbReference type="SUPFAM" id="SSF49899">
    <property type="entry name" value="Concanavalin A-like lectins/glucanases"/>
    <property type="match status" value="1"/>
</dbReference>
<evidence type="ECO:0000256" key="3">
    <source>
        <dbReference type="ARBA" id="ARBA00022833"/>
    </source>
</evidence>
<evidence type="ECO:0000259" key="8">
    <source>
        <dbReference type="PROSITE" id="PS51081"/>
    </source>
</evidence>
<name>A0A9K3CV94_9EUKA</name>
<evidence type="ECO:0000313" key="10">
    <source>
        <dbReference type="Proteomes" id="UP000265618"/>
    </source>
</evidence>
<dbReference type="EMBL" id="BDIP01000922">
    <property type="protein sequence ID" value="GIQ83092.1"/>
    <property type="molecule type" value="Genomic_DNA"/>
</dbReference>
<dbReference type="InterPro" id="IPR013320">
    <property type="entry name" value="ConA-like_dom_sf"/>
</dbReference>
<dbReference type="Gene3D" id="3.30.40.10">
    <property type="entry name" value="Zinc/RING finger domain, C3HC4 (zinc finger)"/>
    <property type="match status" value="8"/>
</dbReference>
<dbReference type="InterPro" id="IPR003877">
    <property type="entry name" value="SPRY_dom"/>
</dbReference>
<feature type="zinc finger region" description="TRAF-type" evidence="4">
    <location>
        <begin position="185"/>
        <end position="234"/>
    </location>
</feature>
<dbReference type="SUPFAM" id="SSF57850">
    <property type="entry name" value="RING/U-box"/>
    <property type="match status" value="1"/>
</dbReference>
<evidence type="ECO:0000259" key="6">
    <source>
        <dbReference type="PROSITE" id="PS50145"/>
    </source>
</evidence>
<dbReference type="PANTHER" id="PTHR10131">
    <property type="entry name" value="TNF RECEPTOR ASSOCIATED FACTOR"/>
    <property type="match status" value="1"/>
</dbReference>
<dbReference type="CDD" id="cd11709">
    <property type="entry name" value="SPRY"/>
    <property type="match status" value="1"/>
</dbReference>
<dbReference type="InterPro" id="IPR017907">
    <property type="entry name" value="Znf_RING_CS"/>
</dbReference>
<dbReference type="PROSITE" id="PS51081">
    <property type="entry name" value="ZF_SIAH"/>
    <property type="match status" value="1"/>
</dbReference>
<comment type="caution">
    <text evidence="9">The sequence shown here is derived from an EMBL/GenBank/DDBJ whole genome shotgun (WGS) entry which is preliminary data.</text>
</comment>
<protein>
    <submittedName>
        <fullName evidence="9">Uncharacterized protein</fullName>
    </submittedName>
</protein>
<dbReference type="PROSITE" id="PS50188">
    <property type="entry name" value="B302_SPRY"/>
    <property type="match status" value="1"/>
</dbReference>
<gene>
    <name evidence="9" type="ORF">KIPB_004348</name>
</gene>
<evidence type="ECO:0000256" key="1">
    <source>
        <dbReference type="ARBA" id="ARBA00022723"/>
    </source>
</evidence>
<feature type="domain" description="TRAF-type" evidence="6">
    <location>
        <begin position="346"/>
        <end position="396"/>
    </location>
</feature>
<dbReference type="Pfam" id="PF00097">
    <property type="entry name" value="zf-C3HC4"/>
    <property type="match status" value="1"/>
</dbReference>
<organism evidence="9 10">
    <name type="scientific">Kipferlia bialata</name>
    <dbReference type="NCBI Taxonomy" id="797122"/>
    <lineage>
        <taxon>Eukaryota</taxon>
        <taxon>Metamonada</taxon>
        <taxon>Carpediemonas-like organisms</taxon>
        <taxon>Kipferlia</taxon>
    </lineage>
</organism>
<dbReference type="InterPro" id="IPR018957">
    <property type="entry name" value="Znf_C3HC4_RING-type"/>
</dbReference>
<dbReference type="InterPro" id="IPR043136">
    <property type="entry name" value="B30.2/SPRY_sf"/>
</dbReference>
<feature type="zinc finger region" description="TRAF-type" evidence="4">
    <location>
        <begin position="346"/>
        <end position="396"/>
    </location>
</feature>
<evidence type="ECO:0000259" key="7">
    <source>
        <dbReference type="PROSITE" id="PS50188"/>
    </source>
</evidence>
<accession>A0A9K3CV94</accession>
<dbReference type="Proteomes" id="UP000265618">
    <property type="component" value="Unassembled WGS sequence"/>
</dbReference>
<dbReference type="PROSITE" id="PS50089">
    <property type="entry name" value="ZF_RING_2"/>
    <property type="match status" value="1"/>
</dbReference>
<dbReference type="GO" id="GO:0008270">
    <property type="term" value="F:zinc ion binding"/>
    <property type="evidence" value="ECO:0007669"/>
    <property type="project" value="UniProtKB-KW"/>
</dbReference>
<dbReference type="Gene3D" id="2.60.120.920">
    <property type="match status" value="1"/>
</dbReference>
<dbReference type="InterPro" id="IPR001841">
    <property type="entry name" value="Znf_RING"/>
</dbReference>
<dbReference type="InterPro" id="IPR013010">
    <property type="entry name" value="Znf_SIAH"/>
</dbReference>
<feature type="domain" description="SIAH-type" evidence="8">
    <location>
        <begin position="475"/>
        <end position="531"/>
    </location>
</feature>
<dbReference type="PROSITE" id="PS50145">
    <property type="entry name" value="ZF_TRAF"/>
    <property type="match status" value="5"/>
</dbReference>
<dbReference type="AlphaFoldDB" id="A0A9K3CV94"/>
<dbReference type="OrthoDB" id="6499288at2759"/>
<evidence type="ECO:0000256" key="2">
    <source>
        <dbReference type="ARBA" id="ARBA00022771"/>
    </source>
</evidence>
<evidence type="ECO:0000259" key="5">
    <source>
        <dbReference type="PROSITE" id="PS50089"/>
    </source>
</evidence>
<evidence type="ECO:0000313" key="9">
    <source>
        <dbReference type="EMBL" id="GIQ83092.1"/>
    </source>
</evidence>
<keyword evidence="3 4" id="KW-0862">Zinc</keyword>
<feature type="zinc finger region" description="TRAF-type" evidence="4">
    <location>
        <begin position="525"/>
        <end position="577"/>
    </location>
</feature>
<sequence length="910" mass="102157">MADGEIEYVENESYDALVAEFLPIMQELGVEVEDATLRQLMDSFNTSDVDEIRAKLTHNIEQIQASATTSCLVSLPEYPFRRDEIPEPKEDLDVYIPELLCCEACDRVMIQPILLVPCGHNVCRLCVEKNAEENDAVCPECQNEVDLAVVVNKYEDHVATHIPFTCPYKKCGCEFEGYVPQISEHLEECPFRPVPCTNAPQGCPEMLPRQELANHVENECGHRLVPCQWCETEVFACELEEHEAQCDQRIERCEYFKAEEEVAEGEEAEAMPEGGCQYKGTPAQLEEHEEECLFVTVNCPFCERGCEWTGLRGHVAAHVDEEGECEYRDAKCPACSETLPLQELEAHLAQCDELVVTCPHATDGCEWEGRRGDLDQHLQEECQEEEVECPHADLGCMWNHRRGDLAEHVGETCEYRDVECQWCKSVLLAHELESHEEGCDDRVMTCPNTDEENETGCQWEGRQGELEGHLLVCEYQVVTCRYAEDGCQESGQRYAMEEHEVECEFRDLECPFCSFGCKAHELEDHMAECDLRPVECEFCSCCFKFNELEDHVMECPKRIVTCEVPFCEEQVVFDELETHCADPAFLGAHILGLARHQKMYCTVEAHAELVARVEELENNGVRVTSAPAPAKEAAPAEEAAPVDEELDMDAIDFNQTTISLSAPEHIVINQHAPVQVLYQCRNAMGALLSEPKLEGAVALTSLAIIDPFEDRTDAELVTDPEGRPLAEYDLKPRLPGQYTIVAQFNDGKTHTVSINVKPIFSKKYRNDSVELNRDRNTATLVKKGKKVAVHGHFCLTRGKHTFRFRIAKSKAGRVVIGVVRFKGPQKAIAASGEGCGYSGADGCIHKLSSRTAYGPTLKEGDRVELMVDMAERRVSYVVNDHDFGPAFTCPSTVTVYVAMSDEGDVVELEN</sequence>
<feature type="domain" description="TRAF-type" evidence="6">
    <location>
        <begin position="288"/>
        <end position="345"/>
    </location>
</feature>
<reference evidence="9 10" key="1">
    <citation type="journal article" date="2018" name="PLoS ONE">
        <title>The draft genome of Kipferlia bialata reveals reductive genome evolution in fornicate parasites.</title>
        <authorList>
            <person name="Tanifuji G."/>
            <person name="Takabayashi S."/>
            <person name="Kume K."/>
            <person name="Takagi M."/>
            <person name="Nakayama T."/>
            <person name="Kamikawa R."/>
            <person name="Inagaki Y."/>
            <person name="Hashimoto T."/>
        </authorList>
    </citation>
    <scope>NUCLEOTIDE SEQUENCE [LARGE SCALE GENOMIC DNA]</scope>
    <source>
        <strain evidence="9">NY0173</strain>
    </source>
</reference>
<keyword evidence="2 4" id="KW-0863">Zinc-finger</keyword>
<feature type="domain" description="TRAF-type" evidence="6">
    <location>
        <begin position="525"/>
        <end position="577"/>
    </location>
</feature>
<dbReference type="SUPFAM" id="SSF49599">
    <property type="entry name" value="TRAF domain-like"/>
    <property type="match status" value="6"/>
</dbReference>
<dbReference type="Pfam" id="PF00622">
    <property type="entry name" value="SPRY"/>
    <property type="match status" value="1"/>
</dbReference>
<proteinExistence type="predicted"/>
<feature type="zinc finger region" description="TRAF-type" evidence="4">
    <location>
        <begin position="434"/>
        <end position="497"/>
    </location>
</feature>
<dbReference type="PANTHER" id="PTHR10131:SF94">
    <property type="entry name" value="TNF RECEPTOR-ASSOCIATED FACTOR 4"/>
    <property type="match status" value="1"/>
</dbReference>
<evidence type="ECO:0000256" key="4">
    <source>
        <dbReference type="PROSITE-ProRule" id="PRU00207"/>
    </source>
</evidence>
<feature type="domain" description="B30.2/SPRY" evidence="7">
    <location>
        <begin position="738"/>
        <end position="910"/>
    </location>
</feature>
<keyword evidence="1 4" id="KW-0479">Metal-binding</keyword>
<dbReference type="InterPro" id="IPR013083">
    <property type="entry name" value="Znf_RING/FYVE/PHD"/>
</dbReference>
<feature type="zinc finger region" description="TRAF-type" evidence="4">
    <location>
        <begin position="288"/>
        <end position="345"/>
    </location>
</feature>
<dbReference type="InterPro" id="IPR001870">
    <property type="entry name" value="B30.2/SPRY"/>
</dbReference>
<dbReference type="PROSITE" id="PS00518">
    <property type="entry name" value="ZF_RING_1"/>
    <property type="match status" value="1"/>
</dbReference>
<feature type="domain" description="TRAF-type" evidence="6">
    <location>
        <begin position="434"/>
        <end position="497"/>
    </location>
</feature>
<dbReference type="SMART" id="SM00184">
    <property type="entry name" value="RING"/>
    <property type="match status" value="1"/>
</dbReference>